<reference evidence="1" key="1">
    <citation type="journal article" date="2020" name="Microb. Genom.">
        <title>Genetic diversity of clinical and environmental Mucorales isolates obtained from an investigation of mucormycosis cases among solid organ transplant recipients.</title>
        <authorList>
            <person name="Nguyen M.H."/>
            <person name="Kaul D."/>
            <person name="Muto C."/>
            <person name="Cheng S.J."/>
            <person name="Richter R.A."/>
            <person name="Bruno V.M."/>
            <person name="Liu G."/>
            <person name="Beyhan S."/>
            <person name="Sundermann A.J."/>
            <person name="Mounaud S."/>
            <person name="Pasculle A.W."/>
            <person name="Nierman W.C."/>
            <person name="Driscoll E."/>
            <person name="Cumbie R."/>
            <person name="Clancy C.J."/>
            <person name="Dupont C.L."/>
        </authorList>
    </citation>
    <scope>NUCLEOTIDE SEQUENCE</scope>
    <source>
        <strain evidence="1">GL16</strain>
    </source>
</reference>
<accession>A0A9P6XN38</accession>
<evidence type="ECO:0000313" key="2">
    <source>
        <dbReference type="Proteomes" id="UP000717996"/>
    </source>
</evidence>
<organism evidence="1 2">
    <name type="scientific">Rhizopus oryzae</name>
    <name type="common">Mucormycosis agent</name>
    <name type="synonym">Rhizopus arrhizus var. delemar</name>
    <dbReference type="NCBI Taxonomy" id="64495"/>
    <lineage>
        <taxon>Eukaryota</taxon>
        <taxon>Fungi</taxon>
        <taxon>Fungi incertae sedis</taxon>
        <taxon>Mucoromycota</taxon>
        <taxon>Mucoromycotina</taxon>
        <taxon>Mucoromycetes</taxon>
        <taxon>Mucorales</taxon>
        <taxon>Mucorineae</taxon>
        <taxon>Rhizopodaceae</taxon>
        <taxon>Rhizopus</taxon>
    </lineage>
</organism>
<proteinExistence type="predicted"/>
<dbReference type="Proteomes" id="UP000717996">
    <property type="component" value="Unassembled WGS sequence"/>
</dbReference>
<protein>
    <submittedName>
        <fullName evidence="1">Uncharacterized protein</fullName>
    </submittedName>
</protein>
<comment type="caution">
    <text evidence="1">The sequence shown here is derived from an EMBL/GenBank/DDBJ whole genome shotgun (WGS) entry which is preliminary data.</text>
</comment>
<gene>
    <name evidence="1" type="ORF">G6F51_014386</name>
</gene>
<sequence>MRSDRSPVPIRLLRSAASLLCRSRVSLSFRRAASTCMALSLLRCCERSSWHSTTRPVGKWVMRTAESVLLMCWPPAPLARNVSMRRSLGLMTISDISSASAMMATVQADVWMRPCASVAGTRCTRCAPDSHFRRP</sequence>
<name>A0A9P6XN38_RHIOR</name>
<dbReference type="AlphaFoldDB" id="A0A9P6XN38"/>
<dbReference type="EMBL" id="JAANIT010009886">
    <property type="protein sequence ID" value="KAG1525030.1"/>
    <property type="molecule type" value="Genomic_DNA"/>
</dbReference>
<evidence type="ECO:0000313" key="1">
    <source>
        <dbReference type="EMBL" id="KAG1525030.1"/>
    </source>
</evidence>